<dbReference type="PANTHER" id="PTHR37535">
    <property type="entry name" value="FLUG DOMAIN PROTEIN"/>
    <property type="match status" value="1"/>
</dbReference>
<organism evidence="2 3">
    <name type="scientific">Cyphellophora europaea (strain CBS 101466)</name>
    <name type="common">Phialophora europaea</name>
    <dbReference type="NCBI Taxonomy" id="1220924"/>
    <lineage>
        <taxon>Eukaryota</taxon>
        <taxon>Fungi</taxon>
        <taxon>Dikarya</taxon>
        <taxon>Ascomycota</taxon>
        <taxon>Pezizomycotina</taxon>
        <taxon>Eurotiomycetes</taxon>
        <taxon>Chaetothyriomycetidae</taxon>
        <taxon>Chaetothyriales</taxon>
        <taxon>Cyphellophoraceae</taxon>
        <taxon>Cyphellophora</taxon>
    </lineage>
</organism>
<dbReference type="PANTHER" id="PTHR37535:SF3">
    <property type="entry name" value="FLUG DOMAIN-CONTAINING PROTEIN"/>
    <property type="match status" value="1"/>
</dbReference>
<feature type="compositionally biased region" description="Basic and acidic residues" evidence="1">
    <location>
        <begin position="828"/>
        <end position="837"/>
    </location>
</feature>
<dbReference type="GeneID" id="19971580"/>
<dbReference type="STRING" id="1220924.W2S129"/>
<dbReference type="HOGENOM" id="CLU_003121_1_0_1"/>
<name>W2S129_CYPE1</name>
<gene>
    <name evidence="2" type="ORF">HMPREF1541_04241</name>
</gene>
<dbReference type="EMBL" id="KB822719">
    <property type="protein sequence ID" value="ETN42300.1"/>
    <property type="molecule type" value="Genomic_DNA"/>
</dbReference>
<protein>
    <recommendedName>
        <fullName evidence="4">C2H2-type domain-containing protein</fullName>
    </recommendedName>
</protein>
<dbReference type="OrthoDB" id="5400577at2759"/>
<accession>W2S129</accession>
<sequence length="980" mass="113280">MGRQATAEELLAQAEAKGYKRGAHAERDQVRNREKHVKKVIKDQDRTLRRYVLWHLAVMQRDAAEHQRPRPTEEMARERCLRPGVAAPDLVTVKDFFRFYIATSKPQLTSVPTVDSINTIVEWFFAGFTRVTGTDTDKEERSEVYNWVRKVLTREDLVVKKHRPKHNFQERDLTRLLLTLWTKDDLSFIHERYRIQFTFIIRVYCWTGARLSAFFTNGLRYRDVNLVLQRTSTGRWRLIYKIDQRWVKNNRDPENIVFGTAGREHDRFIYDDSAFLLTMAMADKALFGYETFADLQEQEIPPGENELVLRFKVSMLDKPILRKCTKASGVMDEPMPRSAFSDILRDTFRNAGYLCTTSVHAIRRQLGKKVDEIYTEVQRSQHLTQADPRIFGQSYVANTSSVDGQAAFLGEQVDHSHIDYFQSLEKFREPGLPCELPAHIEESLRQDRRRQGLELEVQKSSKKDPLQLKESKKRLASYLKTLRGGALRQYQESWIQQRRDWKIITRGREQARDLDRTDLVQSLCLLFPERARLAQRLASDKLLTAETKWLAMEDLYTLCTRDFSVLYLPGCQPVAGTCPVECCQLVLERLPKDGRNQHVQVCVRREIASKGHFLQSDVHYCHLCFDWFVGQELWDSHCQRHLQTLPSKQCGTITYCHTLVRPGYCPFCLGDVSKLAGQRLGSWCREHSLWTHIDSHLVGQHWPLRCPHPQCDNHLVDEKDMQFHLIDEHGLGRTRLKQLEASALSSPRLSDQPRLKKRLIDEGELSWMLPEDFSSSHPVKKRRRNSSTMPPSPRSPPDDLVTPLLLHHVVAPPSPLPATASMPPWDGEVSRGDRFSLDRQSPTELSSLDSTDGTLVDSPRWDDSVFLQFLRSPSPESETPARDDEDDDDEDDDDDEEKSHVVPTSDTPTTSANAGKESRDDQRTNAPPEGRSKISIRLRVKPDPPPAPPRTKIVLRCPARKRLHQRTQRRRRKAKSAQEE</sequence>
<feature type="compositionally biased region" description="Polar residues" evidence="1">
    <location>
        <begin position="902"/>
        <end position="913"/>
    </location>
</feature>
<reference evidence="2 3" key="1">
    <citation type="submission" date="2013-03" db="EMBL/GenBank/DDBJ databases">
        <title>The Genome Sequence of Phialophora europaea CBS 101466.</title>
        <authorList>
            <consortium name="The Broad Institute Genomics Platform"/>
            <person name="Cuomo C."/>
            <person name="de Hoog S."/>
            <person name="Gorbushina A."/>
            <person name="Walker B."/>
            <person name="Young S.K."/>
            <person name="Zeng Q."/>
            <person name="Gargeya S."/>
            <person name="Fitzgerald M."/>
            <person name="Haas B."/>
            <person name="Abouelleil A."/>
            <person name="Allen A.W."/>
            <person name="Alvarado L."/>
            <person name="Arachchi H.M."/>
            <person name="Berlin A.M."/>
            <person name="Chapman S.B."/>
            <person name="Gainer-Dewar J."/>
            <person name="Goldberg J."/>
            <person name="Griggs A."/>
            <person name="Gujja S."/>
            <person name="Hansen M."/>
            <person name="Howarth C."/>
            <person name="Imamovic A."/>
            <person name="Ireland A."/>
            <person name="Larimer J."/>
            <person name="McCowan C."/>
            <person name="Murphy C."/>
            <person name="Pearson M."/>
            <person name="Poon T.W."/>
            <person name="Priest M."/>
            <person name="Roberts A."/>
            <person name="Saif S."/>
            <person name="Shea T."/>
            <person name="Sisk P."/>
            <person name="Sykes S."/>
            <person name="Wortman J."/>
            <person name="Nusbaum C."/>
            <person name="Birren B."/>
        </authorList>
    </citation>
    <scope>NUCLEOTIDE SEQUENCE [LARGE SCALE GENOMIC DNA]</scope>
    <source>
        <strain evidence="2 3">CBS 101466</strain>
    </source>
</reference>
<feature type="compositionally biased region" description="Acidic residues" evidence="1">
    <location>
        <begin position="883"/>
        <end position="896"/>
    </location>
</feature>
<dbReference type="Proteomes" id="UP000030752">
    <property type="component" value="Unassembled WGS sequence"/>
</dbReference>
<dbReference type="RefSeq" id="XP_008716809.1">
    <property type="nucleotide sequence ID" value="XM_008718587.1"/>
</dbReference>
<feature type="compositionally biased region" description="Polar residues" evidence="1">
    <location>
        <begin position="838"/>
        <end position="853"/>
    </location>
</feature>
<dbReference type="VEuPathDB" id="FungiDB:HMPREF1541_04241"/>
<dbReference type="AlphaFoldDB" id="W2S129"/>
<feature type="compositionally biased region" description="Basic residues" evidence="1">
    <location>
        <begin position="958"/>
        <end position="980"/>
    </location>
</feature>
<keyword evidence="3" id="KW-1185">Reference proteome</keyword>
<proteinExistence type="predicted"/>
<evidence type="ECO:0000313" key="3">
    <source>
        <dbReference type="Proteomes" id="UP000030752"/>
    </source>
</evidence>
<dbReference type="eggNOG" id="ENOG502SH56">
    <property type="taxonomic scope" value="Eukaryota"/>
</dbReference>
<dbReference type="Pfam" id="PF11917">
    <property type="entry name" value="DUF3435"/>
    <property type="match status" value="1"/>
</dbReference>
<dbReference type="InterPro" id="IPR021842">
    <property type="entry name" value="DUF3435"/>
</dbReference>
<evidence type="ECO:0008006" key="4">
    <source>
        <dbReference type="Google" id="ProtNLM"/>
    </source>
</evidence>
<evidence type="ECO:0000256" key="1">
    <source>
        <dbReference type="SAM" id="MobiDB-lite"/>
    </source>
</evidence>
<dbReference type="InParanoid" id="W2S129"/>
<feature type="region of interest" description="Disordered" evidence="1">
    <location>
        <begin position="771"/>
        <end position="980"/>
    </location>
</feature>
<evidence type="ECO:0000313" key="2">
    <source>
        <dbReference type="EMBL" id="ETN42300.1"/>
    </source>
</evidence>